<dbReference type="AlphaFoldDB" id="A0A699VCR9"/>
<feature type="non-terminal residue" evidence="1">
    <location>
        <position position="115"/>
    </location>
</feature>
<organism evidence="1">
    <name type="scientific">Tanacetum cinerariifolium</name>
    <name type="common">Dalmatian daisy</name>
    <name type="synonym">Chrysanthemum cinerariifolium</name>
    <dbReference type="NCBI Taxonomy" id="118510"/>
    <lineage>
        <taxon>Eukaryota</taxon>
        <taxon>Viridiplantae</taxon>
        <taxon>Streptophyta</taxon>
        <taxon>Embryophyta</taxon>
        <taxon>Tracheophyta</taxon>
        <taxon>Spermatophyta</taxon>
        <taxon>Magnoliopsida</taxon>
        <taxon>eudicotyledons</taxon>
        <taxon>Gunneridae</taxon>
        <taxon>Pentapetalae</taxon>
        <taxon>asterids</taxon>
        <taxon>campanulids</taxon>
        <taxon>Asterales</taxon>
        <taxon>Asteraceae</taxon>
        <taxon>Asteroideae</taxon>
        <taxon>Anthemideae</taxon>
        <taxon>Anthemidinae</taxon>
        <taxon>Tanacetum</taxon>
    </lineage>
</organism>
<accession>A0A699VCR9</accession>
<proteinExistence type="predicted"/>
<reference evidence="1" key="1">
    <citation type="journal article" date="2019" name="Sci. Rep.">
        <title>Draft genome of Tanacetum cinerariifolium, the natural source of mosquito coil.</title>
        <authorList>
            <person name="Yamashiro T."/>
            <person name="Shiraishi A."/>
            <person name="Satake H."/>
            <person name="Nakayama K."/>
        </authorList>
    </citation>
    <scope>NUCLEOTIDE SEQUENCE</scope>
</reference>
<comment type="caution">
    <text evidence="1">The sequence shown here is derived from an EMBL/GenBank/DDBJ whole genome shotgun (WGS) entry which is preliminary data.</text>
</comment>
<evidence type="ECO:0000313" key="1">
    <source>
        <dbReference type="EMBL" id="GFD33312.1"/>
    </source>
</evidence>
<protein>
    <submittedName>
        <fullName evidence="1">Uncharacterized protein</fullName>
    </submittedName>
</protein>
<sequence length="115" mass="13164">MSTSTSYINHGDHLLQLPTSVSVEKVQDFVYQVEHKDAKKGNEMYYPRFIKVIINFFMTKDPSIPRRNKNTQQFGAMLHVELTNENISNSTAYKEYYAIASGAVPPKTKASMRKT</sequence>
<dbReference type="EMBL" id="BKCJ011433947">
    <property type="protein sequence ID" value="GFD33312.1"/>
    <property type="molecule type" value="Genomic_DNA"/>
</dbReference>
<name>A0A699VCR9_TANCI</name>
<gene>
    <name evidence="1" type="ORF">Tci_905281</name>
</gene>